<evidence type="ECO:0000256" key="10">
    <source>
        <dbReference type="ARBA" id="ARBA00022989"/>
    </source>
</evidence>
<dbReference type="InterPro" id="IPR048024">
    <property type="entry name" value="Fxna-like_M28_dom"/>
</dbReference>
<keyword evidence="7" id="KW-0378">Hydrolase</keyword>
<dbReference type="FunFam" id="3.40.630.10:FF:000008">
    <property type="entry name" value="Endoplasmic reticulum metallopeptidase 1"/>
    <property type="match status" value="1"/>
</dbReference>
<sequence>PDVPSAKINMKSLYLETTRPDDYRDRRPYKVEKLNTLWALLIIICAALLYGVAVVRFYSLPKPLDENDPQNRGEFIAARARQDLKKLEELGTRVVGSASNEKQAVELLMKTVNEIKQNASDLYEIENLVQTVSGGLVLGPSASFYDSIHNVVVKFSPRNAVSNSSLLINAHFDTVPTSPGGGDDGLMVAVMLEVLRVLSASKTLLQHTIIFLFNGAEENSLQGSHAFITQHEWAKDIKAFINLDALGNGGKEILFQSGPQHPWIAKYYTQYAVHPYANSMGEEIFQLNLIPSDTDFRIFRDFGHIPGLDLAHCLNDYVYHTEYDGMESIPDGTFQHTGDNILAIAKAIANSPELPDTSKHASGNLVFYDVLGWFIIYYSDNTGVIINLSICAVSIAVIIISLALIKHSAEVTYVELVFKLIWSLCVQSASGALATGVVVGIAFLLDSVDYSLSWFSQPWLLFGLYYCPFVFVLGMIPSLYLNSRFNILPLHFAIQLLLHSQCIMFISVAIIMTILQIRSAYVVTIAIMFYTLTVIVNWVVNIYTRPYLWLLPHLIGQILPFAFYGYLSMISNSTFIPLSGRFGADFNAEVLIAFSQTGFAMLMAGFLVPIFNLFKRTKIILSFFMLIFIIFFIIAFTSLAFPYTTATAPQRHSVYHTKRTFHAVDGSVRREDAGYYILTWDRRSPGIIKDTLAKHVTLQNADKDCSSELMCGLPHYFSGMRSFVSSGFWVDAKSPDLEGNPTLTLLSKEEIIGLQRFTFKMTGTRQTQIFIEPISGVQLINWSLPSKLPSESNKQDDAYFLMMRFGGDSVSKEFWLDFKVPEKNNGSTFNIALVGHYQDRDDKLTTEFKQFLKLFPPYAALVATQSSYERWRF</sequence>
<dbReference type="EMBL" id="LR899009">
    <property type="protein sequence ID" value="CAD7078014.1"/>
    <property type="molecule type" value="Genomic_DNA"/>
</dbReference>
<keyword evidence="13" id="KW-0325">Glycoprotein</keyword>
<accession>A0A7R8YQ37</accession>
<feature type="domain" description="Peptidase M28" evidence="16">
    <location>
        <begin position="150"/>
        <end position="344"/>
    </location>
</feature>
<dbReference type="GO" id="GO:0046872">
    <property type="term" value="F:metal ion binding"/>
    <property type="evidence" value="ECO:0007669"/>
    <property type="project" value="UniProtKB-KW"/>
</dbReference>
<evidence type="ECO:0000256" key="7">
    <source>
        <dbReference type="ARBA" id="ARBA00022801"/>
    </source>
</evidence>
<comment type="similarity">
    <text evidence="3">Belongs to the peptidase M28 family.</text>
</comment>
<feature type="transmembrane region" description="Helical" evidence="15">
    <location>
        <begin position="590"/>
        <end position="614"/>
    </location>
</feature>
<dbReference type="Pfam" id="PF04389">
    <property type="entry name" value="Peptidase_M28"/>
    <property type="match status" value="1"/>
</dbReference>
<gene>
    <name evidence="18" type="ORF">HERILL_LOCUS1310</name>
</gene>
<evidence type="ECO:0000256" key="14">
    <source>
        <dbReference type="ARBA" id="ARBA00078796"/>
    </source>
</evidence>
<dbReference type="PANTHER" id="PTHR12147">
    <property type="entry name" value="METALLOPEPTIDASE M28 FAMILY MEMBER"/>
    <property type="match status" value="1"/>
</dbReference>
<dbReference type="Gene3D" id="3.40.630.10">
    <property type="entry name" value="Zn peptidases"/>
    <property type="match status" value="1"/>
</dbReference>
<dbReference type="CDD" id="cd03875">
    <property type="entry name" value="M28_Fxna_like"/>
    <property type="match status" value="1"/>
</dbReference>
<feature type="domain" description="Endoplasmic reticulum metallopeptidase 1-like C-terminal" evidence="17">
    <location>
        <begin position="647"/>
        <end position="871"/>
    </location>
</feature>
<feature type="transmembrane region" description="Helical" evidence="15">
    <location>
        <begin position="384"/>
        <end position="405"/>
    </location>
</feature>
<dbReference type="Pfam" id="PF22248">
    <property type="entry name" value="ERMP1_C"/>
    <property type="match status" value="1"/>
</dbReference>
<evidence type="ECO:0000256" key="5">
    <source>
        <dbReference type="ARBA" id="ARBA00022692"/>
    </source>
</evidence>
<keyword evidence="5 15" id="KW-0812">Transmembrane</keyword>
<feature type="transmembrane region" description="Helical" evidence="15">
    <location>
        <begin position="621"/>
        <end position="643"/>
    </location>
</feature>
<feature type="transmembrane region" description="Helical" evidence="15">
    <location>
        <begin position="37"/>
        <end position="58"/>
    </location>
</feature>
<dbReference type="GO" id="GO:0005789">
    <property type="term" value="C:endoplasmic reticulum membrane"/>
    <property type="evidence" value="ECO:0007669"/>
    <property type="project" value="UniProtKB-SubCell"/>
</dbReference>
<evidence type="ECO:0000256" key="8">
    <source>
        <dbReference type="ARBA" id="ARBA00022824"/>
    </source>
</evidence>
<evidence type="ECO:0000256" key="4">
    <source>
        <dbReference type="ARBA" id="ARBA00022670"/>
    </source>
</evidence>
<evidence type="ECO:0000256" key="1">
    <source>
        <dbReference type="ARBA" id="ARBA00001947"/>
    </source>
</evidence>
<keyword evidence="12 15" id="KW-0472">Membrane</keyword>
<keyword evidence="6" id="KW-0479">Metal-binding</keyword>
<protein>
    <recommendedName>
        <fullName evidence="14">FXNA-like protease</fullName>
    </recommendedName>
</protein>
<evidence type="ECO:0000259" key="17">
    <source>
        <dbReference type="Pfam" id="PF22248"/>
    </source>
</evidence>
<dbReference type="GO" id="GO:0006508">
    <property type="term" value="P:proteolysis"/>
    <property type="evidence" value="ECO:0007669"/>
    <property type="project" value="UniProtKB-KW"/>
</dbReference>
<comment type="subcellular location">
    <subcellularLocation>
        <location evidence="2">Endoplasmic reticulum membrane</location>
        <topology evidence="2">Multi-pass membrane protein</topology>
    </subcellularLocation>
</comment>
<feature type="transmembrane region" description="Helical" evidence="15">
    <location>
        <begin position="417"/>
        <end position="445"/>
    </location>
</feature>
<feature type="transmembrane region" description="Helical" evidence="15">
    <location>
        <begin position="521"/>
        <end position="540"/>
    </location>
</feature>
<evidence type="ECO:0000256" key="2">
    <source>
        <dbReference type="ARBA" id="ARBA00004477"/>
    </source>
</evidence>
<dbReference type="InterPro" id="IPR045175">
    <property type="entry name" value="M28_fam"/>
</dbReference>
<evidence type="ECO:0000256" key="3">
    <source>
        <dbReference type="ARBA" id="ARBA00010918"/>
    </source>
</evidence>
<evidence type="ECO:0000256" key="15">
    <source>
        <dbReference type="SAM" id="Phobius"/>
    </source>
</evidence>
<reference evidence="18 19" key="1">
    <citation type="submission" date="2020-11" db="EMBL/GenBank/DDBJ databases">
        <authorList>
            <person name="Wallbank WR R."/>
            <person name="Pardo Diaz C."/>
            <person name="Kozak K."/>
            <person name="Martin S."/>
            <person name="Jiggins C."/>
            <person name="Moest M."/>
            <person name="Warren A I."/>
            <person name="Generalovic N T."/>
            <person name="Byers J.R.P. K."/>
            <person name="Montejo-Kovacevich G."/>
            <person name="Yen C E."/>
        </authorList>
    </citation>
    <scope>NUCLEOTIDE SEQUENCE [LARGE SCALE GENOMIC DNA]</scope>
</reference>
<keyword evidence="10 15" id="KW-1133">Transmembrane helix</keyword>
<evidence type="ECO:0000313" key="18">
    <source>
        <dbReference type="EMBL" id="CAD7078014.1"/>
    </source>
</evidence>
<keyword evidence="11" id="KW-0482">Metalloprotease</keyword>
<proteinExistence type="inferred from homology"/>
<dbReference type="InterPro" id="IPR053973">
    <property type="entry name" value="ERMP1-like_C"/>
</dbReference>
<dbReference type="PANTHER" id="PTHR12147:SF22">
    <property type="entry name" value="ENDOPLASMIC RETICULUM METALLOPEPTIDASE 1"/>
    <property type="match status" value="1"/>
</dbReference>
<dbReference type="Proteomes" id="UP000594454">
    <property type="component" value="Chromosome 1"/>
</dbReference>
<dbReference type="FunCoup" id="A0A7R8YQ37">
    <property type="interactions" value="743"/>
</dbReference>
<keyword evidence="8" id="KW-0256">Endoplasmic reticulum</keyword>
<dbReference type="AlphaFoldDB" id="A0A7R8YQ37"/>
<dbReference type="GO" id="GO:0008235">
    <property type="term" value="F:metalloexopeptidase activity"/>
    <property type="evidence" value="ECO:0007669"/>
    <property type="project" value="InterPro"/>
</dbReference>
<keyword evidence="4" id="KW-0645">Protease</keyword>
<comment type="cofactor">
    <cofactor evidence="1">
        <name>Zn(2+)</name>
        <dbReference type="ChEBI" id="CHEBI:29105"/>
    </cofactor>
</comment>
<dbReference type="InterPro" id="IPR007484">
    <property type="entry name" value="Peptidase_M28"/>
</dbReference>
<evidence type="ECO:0000256" key="11">
    <source>
        <dbReference type="ARBA" id="ARBA00023049"/>
    </source>
</evidence>
<evidence type="ECO:0000313" key="19">
    <source>
        <dbReference type="Proteomes" id="UP000594454"/>
    </source>
</evidence>
<evidence type="ECO:0000256" key="6">
    <source>
        <dbReference type="ARBA" id="ARBA00022723"/>
    </source>
</evidence>
<dbReference type="InParanoid" id="A0A7R8YQ37"/>
<dbReference type="OrthoDB" id="76293at2759"/>
<feature type="transmembrane region" description="Helical" evidence="15">
    <location>
        <begin position="492"/>
        <end position="515"/>
    </location>
</feature>
<evidence type="ECO:0000256" key="9">
    <source>
        <dbReference type="ARBA" id="ARBA00022833"/>
    </source>
</evidence>
<evidence type="ECO:0000256" key="12">
    <source>
        <dbReference type="ARBA" id="ARBA00023136"/>
    </source>
</evidence>
<dbReference type="SUPFAM" id="SSF53187">
    <property type="entry name" value="Zn-dependent exopeptidases"/>
    <property type="match status" value="1"/>
</dbReference>
<name>A0A7R8YQ37_HERIL</name>
<evidence type="ECO:0000256" key="13">
    <source>
        <dbReference type="ARBA" id="ARBA00023180"/>
    </source>
</evidence>
<keyword evidence="9" id="KW-0862">Zinc</keyword>
<feature type="transmembrane region" description="Helical" evidence="15">
    <location>
        <begin position="457"/>
        <end position="480"/>
    </location>
</feature>
<evidence type="ECO:0000259" key="16">
    <source>
        <dbReference type="Pfam" id="PF04389"/>
    </source>
</evidence>
<keyword evidence="19" id="KW-1185">Reference proteome</keyword>
<feature type="non-terminal residue" evidence="18">
    <location>
        <position position="873"/>
    </location>
</feature>
<feature type="transmembrane region" description="Helical" evidence="15">
    <location>
        <begin position="547"/>
        <end position="570"/>
    </location>
</feature>
<organism evidence="18 19">
    <name type="scientific">Hermetia illucens</name>
    <name type="common">Black soldier fly</name>
    <dbReference type="NCBI Taxonomy" id="343691"/>
    <lineage>
        <taxon>Eukaryota</taxon>
        <taxon>Metazoa</taxon>
        <taxon>Ecdysozoa</taxon>
        <taxon>Arthropoda</taxon>
        <taxon>Hexapoda</taxon>
        <taxon>Insecta</taxon>
        <taxon>Pterygota</taxon>
        <taxon>Neoptera</taxon>
        <taxon>Endopterygota</taxon>
        <taxon>Diptera</taxon>
        <taxon>Brachycera</taxon>
        <taxon>Stratiomyomorpha</taxon>
        <taxon>Stratiomyidae</taxon>
        <taxon>Hermetiinae</taxon>
        <taxon>Hermetia</taxon>
    </lineage>
</organism>